<sequence>MAKITEETMIDITFNEAFADTLHQHLKTPVIALQFDLQIGSLHRLNNALDPFWQLKAKHDSNSTAAQLVAAAHQQLARLRKSTDAGEAVRVWWSDSADDTLGFLWLCDRLKDQQLNVTHIKVPLTVANYQNRDVLKRFATLGDIDSDAVNAYLDTAKNLSYSLRQTYSYEWRALSAANAPLRVAINGHMVGVPADFLDGALRQAMLNIKLKPVSFAKRTRIITETLTAYPIGVPAWWYRHRLAILNDRSNK</sequence>
<accession>A0A0R2BEJ1</accession>
<dbReference type="InterPro" id="IPR022123">
    <property type="entry name" value="DUF3658"/>
</dbReference>
<organism evidence="3 4">
    <name type="scientific">Secundilactobacillus collinoides DSM 20515 = JCM 1123</name>
    <dbReference type="NCBI Taxonomy" id="1423733"/>
    <lineage>
        <taxon>Bacteria</taxon>
        <taxon>Bacillati</taxon>
        <taxon>Bacillota</taxon>
        <taxon>Bacilli</taxon>
        <taxon>Lactobacillales</taxon>
        <taxon>Lactobacillaceae</taxon>
        <taxon>Secundilactobacillus</taxon>
    </lineage>
</organism>
<dbReference type="PATRIC" id="fig|1423733.4.peg.2909"/>
<evidence type="ECO:0000259" key="2">
    <source>
        <dbReference type="Pfam" id="PF12395"/>
    </source>
</evidence>
<comment type="caution">
    <text evidence="3">The sequence shown here is derived from an EMBL/GenBank/DDBJ whole genome shotgun (WGS) entry which is preliminary data.</text>
</comment>
<evidence type="ECO:0000313" key="3">
    <source>
        <dbReference type="EMBL" id="KRM74841.1"/>
    </source>
</evidence>
<dbReference type="InterPro" id="IPR014973">
    <property type="entry name" value="DUF1835"/>
</dbReference>
<dbReference type="Pfam" id="PF08874">
    <property type="entry name" value="DUF1835"/>
    <property type="match status" value="1"/>
</dbReference>
<dbReference type="Pfam" id="PF12395">
    <property type="entry name" value="DUF3658"/>
    <property type="match status" value="1"/>
</dbReference>
<dbReference type="EMBL" id="AYYR01000067">
    <property type="protein sequence ID" value="KRM74841.1"/>
    <property type="molecule type" value="Genomic_DNA"/>
</dbReference>
<evidence type="ECO:0000313" key="4">
    <source>
        <dbReference type="Proteomes" id="UP000051845"/>
    </source>
</evidence>
<dbReference type="Proteomes" id="UP000051845">
    <property type="component" value="Unassembled WGS sequence"/>
</dbReference>
<feature type="domain" description="DUF1835" evidence="1">
    <location>
        <begin position="10"/>
        <end position="122"/>
    </location>
</feature>
<proteinExistence type="predicted"/>
<reference evidence="3 4" key="1">
    <citation type="journal article" date="2015" name="Genome Announc.">
        <title>Expanding the biotechnology potential of lactobacilli through comparative genomics of 213 strains and associated genera.</title>
        <authorList>
            <person name="Sun Z."/>
            <person name="Harris H.M."/>
            <person name="McCann A."/>
            <person name="Guo C."/>
            <person name="Argimon S."/>
            <person name="Zhang W."/>
            <person name="Yang X."/>
            <person name="Jeffery I.B."/>
            <person name="Cooney J.C."/>
            <person name="Kagawa T.F."/>
            <person name="Liu W."/>
            <person name="Song Y."/>
            <person name="Salvetti E."/>
            <person name="Wrobel A."/>
            <person name="Rasinkangas P."/>
            <person name="Parkhill J."/>
            <person name="Rea M.C."/>
            <person name="O'Sullivan O."/>
            <person name="Ritari J."/>
            <person name="Douillard F.P."/>
            <person name="Paul Ross R."/>
            <person name="Yang R."/>
            <person name="Briner A.E."/>
            <person name="Felis G.E."/>
            <person name="de Vos W.M."/>
            <person name="Barrangou R."/>
            <person name="Klaenhammer T.R."/>
            <person name="Caufield P.W."/>
            <person name="Cui Y."/>
            <person name="Zhang H."/>
            <person name="O'Toole P.W."/>
        </authorList>
    </citation>
    <scope>NUCLEOTIDE SEQUENCE [LARGE SCALE GENOMIC DNA]</scope>
    <source>
        <strain evidence="3 4">DSM 20515</strain>
    </source>
</reference>
<evidence type="ECO:0000259" key="1">
    <source>
        <dbReference type="Pfam" id="PF08874"/>
    </source>
</evidence>
<protein>
    <recommendedName>
        <fullName evidence="5">DUF1835 domain-containing protein</fullName>
    </recommendedName>
</protein>
<feature type="domain" description="DUF3658" evidence="2">
    <location>
        <begin position="153"/>
        <end position="245"/>
    </location>
</feature>
<evidence type="ECO:0008006" key="5">
    <source>
        <dbReference type="Google" id="ProtNLM"/>
    </source>
</evidence>
<gene>
    <name evidence="3" type="ORF">FC82_GL002784</name>
</gene>
<name>A0A0R2BEJ1_SECCO</name>
<dbReference type="STRING" id="33960.TY91_10050"/>
<dbReference type="AlphaFoldDB" id="A0A0R2BEJ1"/>